<evidence type="ECO:0000313" key="3">
    <source>
        <dbReference type="Proteomes" id="UP000193689"/>
    </source>
</evidence>
<dbReference type="InParanoid" id="A0A1Y2EKP9"/>
<organism evidence="2 3">
    <name type="scientific">Pseudomassariella vexata</name>
    <dbReference type="NCBI Taxonomy" id="1141098"/>
    <lineage>
        <taxon>Eukaryota</taxon>
        <taxon>Fungi</taxon>
        <taxon>Dikarya</taxon>
        <taxon>Ascomycota</taxon>
        <taxon>Pezizomycotina</taxon>
        <taxon>Sordariomycetes</taxon>
        <taxon>Xylariomycetidae</taxon>
        <taxon>Amphisphaeriales</taxon>
        <taxon>Pseudomassariaceae</taxon>
        <taxon>Pseudomassariella</taxon>
    </lineage>
</organism>
<proteinExistence type="predicted"/>
<dbReference type="GeneID" id="63779504"/>
<reference evidence="2 3" key="1">
    <citation type="submission" date="2016-07" db="EMBL/GenBank/DDBJ databases">
        <title>Pervasive Adenine N6-methylation of Active Genes in Fungi.</title>
        <authorList>
            <consortium name="DOE Joint Genome Institute"/>
            <person name="Mondo S.J."/>
            <person name="Dannebaum R.O."/>
            <person name="Kuo R.C."/>
            <person name="Labutti K."/>
            <person name="Haridas S."/>
            <person name="Kuo A."/>
            <person name="Salamov A."/>
            <person name="Ahrendt S.R."/>
            <person name="Lipzen A."/>
            <person name="Sullivan W."/>
            <person name="Andreopoulos W.B."/>
            <person name="Clum A."/>
            <person name="Lindquist E."/>
            <person name="Daum C."/>
            <person name="Ramamoorthy G.K."/>
            <person name="Gryganskyi A."/>
            <person name="Culley D."/>
            <person name="Magnuson J.K."/>
            <person name="James T.Y."/>
            <person name="O'Malley M.A."/>
            <person name="Stajich J.E."/>
            <person name="Spatafora J.W."/>
            <person name="Visel A."/>
            <person name="Grigoriev I.V."/>
        </authorList>
    </citation>
    <scope>NUCLEOTIDE SEQUENCE [LARGE SCALE GENOMIC DNA]</scope>
    <source>
        <strain evidence="2 3">CBS 129021</strain>
    </source>
</reference>
<accession>A0A1Y2EKP9</accession>
<dbReference type="Proteomes" id="UP000193689">
    <property type="component" value="Unassembled WGS sequence"/>
</dbReference>
<evidence type="ECO:0000313" key="2">
    <source>
        <dbReference type="EMBL" id="ORY72130.1"/>
    </source>
</evidence>
<gene>
    <name evidence="2" type="ORF">BCR38DRAFT_480592</name>
</gene>
<sequence length="110" mass="12408">MDLRASKRRKTDAYPTKQQRCHLDFEIYEEDPEGSAVTHNESPLQRGFVSPHPPAGISSRRATPTRRGPVDADPNTEAWPIHDPNSHASPPQLLCNDAYSPIQFSDWRTS</sequence>
<dbReference type="RefSeq" id="XP_040721722.1">
    <property type="nucleotide sequence ID" value="XM_040863292.1"/>
</dbReference>
<evidence type="ECO:0000256" key="1">
    <source>
        <dbReference type="SAM" id="MobiDB-lite"/>
    </source>
</evidence>
<dbReference type="EMBL" id="MCFJ01000001">
    <property type="protein sequence ID" value="ORY72130.1"/>
    <property type="molecule type" value="Genomic_DNA"/>
</dbReference>
<name>A0A1Y2EKP9_9PEZI</name>
<comment type="caution">
    <text evidence="2">The sequence shown here is derived from an EMBL/GenBank/DDBJ whole genome shotgun (WGS) entry which is preliminary data.</text>
</comment>
<dbReference type="AlphaFoldDB" id="A0A1Y2EKP9"/>
<protein>
    <submittedName>
        <fullName evidence="2">Uncharacterized protein</fullName>
    </submittedName>
</protein>
<feature type="region of interest" description="Disordered" evidence="1">
    <location>
        <begin position="32"/>
        <end position="95"/>
    </location>
</feature>
<keyword evidence="3" id="KW-1185">Reference proteome</keyword>